<dbReference type="PANTHER" id="PTHR10681:SF121">
    <property type="entry name" value="ALKYL HYDROPEROXIDE REDUCTASE C"/>
    <property type="match status" value="1"/>
</dbReference>
<evidence type="ECO:0000256" key="1">
    <source>
        <dbReference type="ARBA" id="ARBA00004496"/>
    </source>
</evidence>
<reference evidence="11 12" key="1">
    <citation type="journal article" date="2015" name="Nature">
        <title>rRNA introns, odd ribosomes, and small enigmatic genomes across a large radiation of phyla.</title>
        <authorList>
            <person name="Brown C.T."/>
            <person name="Hug L.A."/>
            <person name="Thomas B.C."/>
            <person name="Sharon I."/>
            <person name="Castelle C.J."/>
            <person name="Singh A."/>
            <person name="Wilkins M.J."/>
            <person name="Williams K.H."/>
            <person name="Banfield J.F."/>
        </authorList>
    </citation>
    <scope>NUCLEOTIDE SEQUENCE [LARGE SCALE GENOMIC DNA]</scope>
</reference>
<organism evidence="11 12">
    <name type="scientific">Candidatus Wolfebacteria bacterium GW2011_GWC2_39_22</name>
    <dbReference type="NCBI Taxonomy" id="1619013"/>
    <lineage>
        <taxon>Bacteria</taxon>
        <taxon>Candidatus Wolfeibacteriota</taxon>
    </lineage>
</organism>
<evidence type="ECO:0000256" key="5">
    <source>
        <dbReference type="ARBA" id="ARBA00022862"/>
    </source>
</evidence>
<keyword evidence="6" id="KW-0560">Oxidoreductase</keyword>
<comment type="subcellular location">
    <subcellularLocation>
        <location evidence="1">Cytoplasm</location>
    </subcellularLocation>
</comment>
<dbReference type="InterPro" id="IPR013766">
    <property type="entry name" value="Thioredoxin_domain"/>
</dbReference>
<dbReference type="GO" id="GO:0005829">
    <property type="term" value="C:cytosol"/>
    <property type="evidence" value="ECO:0007669"/>
    <property type="project" value="TreeGrafter"/>
</dbReference>
<feature type="active site" description="Cysteine sulfenic acid (-SOH) intermediate; for peroxidase activity" evidence="9">
    <location>
        <position position="71"/>
    </location>
</feature>
<evidence type="ECO:0000256" key="4">
    <source>
        <dbReference type="ARBA" id="ARBA00022559"/>
    </source>
</evidence>
<name>A0A0G0N623_9BACT</name>
<dbReference type="InterPro" id="IPR050217">
    <property type="entry name" value="Peroxiredoxin"/>
</dbReference>
<dbReference type="GO" id="GO:0033554">
    <property type="term" value="P:cellular response to stress"/>
    <property type="evidence" value="ECO:0007669"/>
    <property type="project" value="TreeGrafter"/>
</dbReference>
<dbReference type="GO" id="GO:0008379">
    <property type="term" value="F:thioredoxin peroxidase activity"/>
    <property type="evidence" value="ECO:0007669"/>
    <property type="project" value="TreeGrafter"/>
</dbReference>
<evidence type="ECO:0000256" key="6">
    <source>
        <dbReference type="ARBA" id="ARBA00023002"/>
    </source>
</evidence>
<evidence type="ECO:0000256" key="8">
    <source>
        <dbReference type="ARBA" id="ARBA00023284"/>
    </source>
</evidence>
<dbReference type="InterPro" id="IPR024706">
    <property type="entry name" value="Peroxiredoxin_AhpC-typ"/>
</dbReference>
<dbReference type="AlphaFoldDB" id="A0A0G0N623"/>
<dbReference type="CDD" id="cd03015">
    <property type="entry name" value="PRX_Typ2cys"/>
    <property type="match status" value="1"/>
</dbReference>
<dbReference type="EMBL" id="LBWR01000008">
    <property type="protein sequence ID" value="KKR11629.1"/>
    <property type="molecule type" value="Genomic_DNA"/>
</dbReference>
<proteinExistence type="inferred from homology"/>
<dbReference type="Proteomes" id="UP000034665">
    <property type="component" value="Unassembled WGS sequence"/>
</dbReference>
<dbReference type="GO" id="GO:0042744">
    <property type="term" value="P:hydrogen peroxide catabolic process"/>
    <property type="evidence" value="ECO:0007669"/>
    <property type="project" value="TreeGrafter"/>
</dbReference>
<evidence type="ECO:0000256" key="2">
    <source>
        <dbReference type="ARBA" id="ARBA00009796"/>
    </source>
</evidence>
<dbReference type="Pfam" id="PF00578">
    <property type="entry name" value="AhpC-TSA"/>
    <property type="match status" value="1"/>
</dbReference>
<gene>
    <name evidence="11" type="ORF">UT41_C0008G0002</name>
</gene>
<keyword evidence="7" id="KW-1015">Disulfide bond</keyword>
<accession>A0A0G0N623</accession>
<dbReference type="GO" id="GO:0006979">
    <property type="term" value="P:response to oxidative stress"/>
    <property type="evidence" value="ECO:0007669"/>
    <property type="project" value="TreeGrafter"/>
</dbReference>
<evidence type="ECO:0000256" key="9">
    <source>
        <dbReference type="PIRSR" id="PIRSR000239-1"/>
    </source>
</evidence>
<protein>
    <submittedName>
        <fullName evidence="11">Peroxiredoxin</fullName>
    </submittedName>
</protein>
<dbReference type="PANTHER" id="PTHR10681">
    <property type="entry name" value="THIOREDOXIN PEROXIDASE"/>
    <property type="match status" value="1"/>
</dbReference>
<dbReference type="SUPFAM" id="SSF52833">
    <property type="entry name" value="Thioredoxin-like"/>
    <property type="match status" value="1"/>
</dbReference>
<keyword evidence="3" id="KW-0963">Cytoplasm</keyword>
<feature type="domain" description="Thioredoxin" evidence="10">
    <location>
        <begin position="26"/>
        <end position="181"/>
    </location>
</feature>
<dbReference type="InterPro" id="IPR000866">
    <property type="entry name" value="AhpC/TSA"/>
</dbReference>
<dbReference type="STRING" id="1619013.UT41_C0008G0002"/>
<comment type="similarity">
    <text evidence="2">Belongs to the peroxiredoxin family. AhpC/Prx1 subfamily.</text>
</comment>
<evidence type="ECO:0000259" key="10">
    <source>
        <dbReference type="PROSITE" id="PS51352"/>
    </source>
</evidence>
<evidence type="ECO:0000313" key="11">
    <source>
        <dbReference type="EMBL" id="KKR11629.1"/>
    </source>
</evidence>
<keyword evidence="4" id="KW-0575">Peroxidase</keyword>
<evidence type="ECO:0000256" key="7">
    <source>
        <dbReference type="ARBA" id="ARBA00023157"/>
    </source>
</evidence>
<dbReference type="Pfam" id="PF10417">
    <property type="entry name" value="1-cysPrx_C"/>
    <property type="match status" value="1"/>
</dbReference>
<keyword evidence="8" id="KW-0676">Redox-active center</keyword>
<dbReference type="PIRSF" id="PIRSF000239">
    <property type="entry name" value="AHPC"/>
    <property type="match status" value="1"/>
</dbReference>
<comment type="caution">
    <text evidence="11">The sequence shown here is derived from an EMBL/GenBank/DDBJ whole genome shotgun (WGS) entry which is preliminary data.</text>
</comment>
<evidence type="ECO:0000256" key="3">
    <source>
        <dbReference type="ARBA" id="ARBA00022490"/>
    </source>
</evidence>
<dbReference type="InterPro" id="IPR019479">
    <property type="entry name" value="Peroxiredoxin_C"/>
</dbReference>
<evidence type="ECO:0000313" key="12">
    <source>
        <dbReference type="Proteomes" id="UP000034665"/>
    </source>
</evidence>
<sequence>MASDWLLITDEIMDYINEYGDLMTSPIIGQKIPDFELEAYANGKVSKVRLRENKSKWMVLLFYPADFTFICPTELQAAGELYPQFKKEGAEVMSVSTDTVFVHKAWHDNSPAIGKIKFPMIADPTGKLCRSLGTYIEEEGLSLRATFIIDPEGVIRAMEVHDNSIGRNIDEILRKLQAAKFVREHRTEVCPVNWKPGGKTLKPGLNLVGKM</sequence>
<keyword evidence="5" id="KW-0049">Antioxidant</keyword>
<dbReference type="GO" id="GO:0045454">
    <property type="term" value="P:cell redox homeostasis"/>
    <property type="evidence" value="ECO:0007669"/>
    <property type="project" value="TreeGrafter"/>
</dbReference>
<dbReference type="FunFam" id="3.40.30.10:FF:000002">
    <property type="entry name" value="Alkyl hydroperoxide reductase C"/>
    <property type="match status" value="1"/>
</dbReference>
<dbReference type="PATRIC" id="fig|1619013.3.peg.1035"/>
<dbReference type="Gene3D" id="3.40.30.10">
    <property type="entry name" value="Glutaredoxin"/>
    <property type="match status" value="1"/>
</dbReference>
<dbReference type="PROSITE" id="PS51352">
    <property type="entry name" value="THIOREDOXIN_2"/>
    <property type="match status" value="1"/>
</dbReference>
<dbReference type="InterPro" id="IPR036249">
    <property type="entry name" value="Thioredoxin-like_sf"/>
</dbReference>